<dbReference type="AlphaFoldDB" id="A0A0A2B9A5"/>
<evidence type="ECO:0000313" key="1">
    <source>
        <dbReference type="EMBL" id="KGG09219.1"/>
    </source>
</evidence>
<name>A0A0A2B9A5_PROMR</name>
<sequence length="37" mass="4202">MRLINIQVVIINNYYLDYCRNFVAGALGVIVGFTPIK</sequence>
<reference evidence="2" key="1">
    <citation type="journal article" date="2014" name="Sci. Data">
        <title>Genomes of diverse isolates of the marine cyanobacterium Prochlorococcus.</title>
        <authorList>
            <person name="Biller S."/>
            <person name="Berube P."/>
            <person name="Thompson J."/>
            <person name="Kelly L."/>
            <person name="Roggensack S."/>
            <person name="Awad L."/>
            <person name="Roache-Johnson K."/>
            <person name="Ding H."/>
            <person name="Giovannoni S.J."/>
            <person name="Moore L.R."/>
            <person name="Chisholm S.W."/>
        </authorList>
    </citation>
    <scope>NUCLEOTIDE SEQUENCE [LARGE SCALE GENOMIC DNA]</scope>
    <source>
        <strain evidence="2">SB</strain>
    </source>
</reference>
<comment type="caution">
    <text evidence="1">The sequence shown here is derived from an EMBL/GenBank/DDBJ whole genome shotgun (WGS) entry which is preliminary data.</text>
</comment>
<proteinExistence type="predicted"/>
<evidence type="ECO:0000313" key="2">
    <source>
        <dbReference type="Proteomes" id="UP000030345"/>
    </source>
</evidence>
<dbReference type="Proteomes" id="UP000030345">
    <property type="component" value="Unassembled WGS sequence"/>
</dbReference>
<dbReference type="EMBL" id="JNAS01000002">
    <property type="protein sequence ID" value="KGG09219.1"/>
    <property type="molecule type" value="Genomic_DNA"/>
</dbReference>
<protein>
    <submittedName>
        <fullName evidence="1">Uncharacterized protein</fullName>
    </submittedName>
</protein>
<accession>A0A0A2B9A5</accession>
<dbReference type="STRING" id="59926.EV02_1899"/>
<organism evidence="1 2">
    <name type="scientific">Prochlorococcus marinus str. SB</name>
    <dbReference type="NCBI Taxonomy" id="59926"/>
    <lineage>
        <taxon>Bacteria</taxon>
        <taxon>Bacillati</taxon>
        <taxon>Cyanobacteriota</taxon>
        <taxon>Cyanophyceae</taxon>
        <taxon>Synechococcales</taxon>
        <taxon>Prochlorococcaceae</taxon>
        <taxon>Prochlorococcus</taxon>
    </lineage>
</organism>
<gene>
    <name evidence="1" type="ORF">EV02_1899</name>
</gene>